<organism evidence="2">
    <name type="scientific">marine sediment metagenome</name>
    <dbReference type="NCBI Taxonomy" id="412755"/>
    <lineage>
        <taxon>unclassified sequences</taxon>
        <taxon>metagenomes</taxon>
        <taxon>ecological metagenomes</taxon>
    </lineage>
</organism>
<accession>A0A0F9TPG8</accession>
<comment type="caution">
    <text evidence="2">The sequence shown here is derived from an EMBL/GenBank/DDBJ whole genome shotgun (WGS) entry which is preliminary data.</text>
</comment>
<dbReference type="EMBL" id="LAZR01001085">
    <property type="protein sequence ID" value="KKN50991.1"/>
    <property type="molecule type" value="Genomic_DNA"/>
</dbReference>
<evidence type="ECO:0000256" key="1">
    <source>
        <dbReference type="SAM" id="MobiDB-lite"/>
    </source>
</evidence>
<reference evidence="2" key="1">
    <citation type="journal article" date="2015" name="Nature">
        <title>Complex archaea that bridge the gap between prokaryotes and eukaryotes.</title>
        <authorList>
            <person name="Spang A."/>
            <person name="Saw J.H."/>
            <person name="Jorgensen S.L."/>
            <person name="Zaremba-Niedzwiedzka K."/>
            <person name="Martijn J."/>
            <person name="Lind A.E."/>
            <person name="van Eijk R."/>
            <person name="Schleper C."/>
            <person name="Guy L."/>
            <person name="Ettema T.J."/>
        </authorList>
    </citation>
    <scope>NUCLEOTIDE SEQUENCE</scope>
</reference>
<dbReference type="AlphaFoldDB" id="A0A0F9TPG8"/>
<name>A0A0F9TPG8_9ZZZZ</name>
<evidence type="ECO:0000313" key="2">
    <source>
        <dbReference type="EMBL" id="KKN50991.1"/>
    </source>
</evidence>
<sequence length="109" mass="12462">MVDEPAKYPWSSYHANALGADDLLITMHVLYSDLGQTVEQRLVNYRGLFGHHISVKQIESIRDATNKSWVLGNDFFKQKIENELGIRVTPKSKGGDRRSALYKKQDKIN</sequence>
<gene>
    <name evidence="2" type="ORF">LCGC14_0627200</name>
</gene>
<proteinExistence type="predicted"/>
<feature type="compositionally biased region" description="Basic and acidic residues" evidence="1">
    <location>
        <begin position="93"/>
        <end position="109"/>
    </location>
</feature>
<protein>
    <submittedName>
        <fullName evidence="2">Uncharacterized protein</fullName>
    </submittedName>
</protein>
<feature type="region of interest" description="Disordered" evidence="1">
    <location>
        <begin position="89"/>
        <end position="109"/>
    </location>
</feature>